<dbReference type="Proteomes" id="UP000006062">
    <property type="component" value="Chromosome"/>
</dbReference>
<keyword evidence="1" id="KW-0732">Signal</keyword>
<dbReference type="SUPFAM" id="SSF53474">
    <property type="entry name" value="alpha/beta-Hydrolases"/>
    <property type="match status" value="1"/>
</dbReference>
<dbReference type="STRING" id="765911.Thivi_4534"/>
<evidence type="ECO:0000256" key="1">
    <source>
        <dbReference type="SAM" id="SignalP"/>
    </source>
</evidence>
<dbReference type="Gene3D" id="3.40.50.1820">
    <property type="entry name" value="alpha/beta hydrolase"/>
    <property type="match status" value="1"/>
</dbReference>
<feature type="chain" id="PRO_5003683513" description="Alpha/beta hydrolase" evidence="1">
    <location>
        <begin position="27"/>
        <end position="286"/>
    </location>
</feature>
<proteinExistence type="predicted"/>
<dbReference type="EMBL" id="CP003154">
    <property type="protein sequence ID" value="AFL76329.1"/>
    <property type="molecule type" value="Genomic_DNA"/>
</dbReference>
<sequence length="286" mass="31452">MTSGRRRRARALPFVLGLICVLQGCATPSWNPRAVEAFAAGHGMERIEVTGTRFRHAIHARGNPIDASRIHVYLEGDGRPWETRDRIAADPTPRNPVALRLMARDPRPAIHVGRPCYHGFSTASGCSPWFWTQGRYGTEVTASMAAAIERLLPRQANRRITLIGYSGGGVLAMLMAERLAGVDRVISIAANLDIDAWTDHHGYSRLGGSLNPASRRPLDARIDQIHLVGGRDGQVPQSSLGAFLARNPQARIQVFPDFDHRCCWVEHWPAILADIERTLGAKPATP</sequence>
<dbReference type="OrthoDB" id="5451115at2"/>
<gene>
    <name evidence="2" type="ordered locus">Thivi_4534</name>
</gene>
<dbReference type="HOGENOM" id="CLU_074075_0_0_6"/>
<reference evidence="2 3" key="1">
    <citation type="submission" date="2012-06" db="EMBL/GenBank/DDBJ databases">
        <title>Complete sequence of Thiocystis violascens DSM 198.</title>
        <authorList>
            <consortium name="US DOE Joint Genome Institute"/>
            <person name="Lucas S."/>
            <person name="Han J."/>
            <person name="Lapidus A."/>
            <person name="Cheng J.-F."/>
            <person name="Goodwin L."/>
            <person name="Pitluck S."/>
            <person name="Peters L."/>
            <person name="Ovchinnikova G."/>
            <person name="Teshima H."/>
            <person name="Detter J.C."/>
            <person name="Han C."/>
            <person name="Tapia R."/>
            <person name="Land M."/>
            <person name="Hauser L."/>
            <person name="Kyrpides N."/>
            <person name="Ivanova N."/>
            <person name="Pagani I."/>
            <person name="Vogl K."/>
            <person name="Liu Z."/>
            <person name="Frigaard N.-U."/>
            <person name="Bryant D."/>
            <person name="Woyke T."/>
        </authorList>
    </citation>
    <scope>NUCLEOTIDE SEQUENCE [LARGE SCALE GENOMIC DNA]</scope>
    <source>
        <strain evidence="3">ATCC 17096 / DSM 198 / 6111</strain>
    </source>
</reference>
<organism evidence="2 3">
    <name type="scientific">Thiocystis violascens (strain ATCC 17096 / DSM 198 / 6111)</name>
    <name type="common">Chromatium violascens</name>
    <dbReference type="NCBI Taxonomy" id="765911"/>
    <lineage>
        <taxon>Bacteria</taxon>
        <taxon>Pseudomonadati</taxon>
        <taxon>Pseudomonadota</taxon>
        <taxon>Gammaproteobacteria</taxon>
        <taxon>Chromatiales</taxon>
        <taxon>Chromatiaceae</taxon>
        <taxon>Thiocystis</taxon>
    </lineage>
</organism>
<keyword evidence="3" id="KW-1185">Reference proteome</keyword>
<evidence type="ECO:0000313" key="2">
    <source>
        <dbReference type="EMBL" id="AFL76329.1"/>
    </source>
</evidence>
<dbReference type="eggNOG" id="COG3319">
    <property type="taxonomic scope" value="Bacteria"/>
</dbReference>
<evidence type="ECO:0008006" key="4">
    <source>
        <dbReference type="Google" id="ProtNLM"/>
    </source>
</evidence>
<name>I3YH61_THIV6</name>
<accession>I3YH61</accession>
<dbReference type="KEGG" id="tvi:Thivi_4534"/>
<dbReference type="InterPro" id="IPR029058">
    <property type="entry name" value="AB_hydrolase_fold"/>
</dbReference>
<evidence type="ECO:0000313" key="3">
    <source>
        <dbReference type="Proteomes" id="UP000006062"/>
    </source>
</evidence>
<feature type="signal peptide" evidence="1">
    <location>
        <begin position="1"/>
        <end position="26"/>
    </location>
</feature>
<dbReference type="RefSeq" id="WP_014780699.1">
    <property type="nucleotide sequence ID" value="NC_018012.1"/>
</dbReference>
<dbReference type="PROSITE" id="PS51257">
    <property type="entry name" value="PROKAR_LIPOPROTEIN"/>
    <property type="match status" value="1"/>
</dbReference>
<protein>
    <recommendedName>
        <fullName evidence="4">Alpha/beta hydrolase</fullName>
    </recommendedName>
</protein>
<dbReference type="AlphaFoldDB" id="I3YH61"/>